<protein>
    <submittedName>
        <fullName evidence="1">Uncharacterized protein</fullName>
    </submittedName>
</protein>
<organism evidence="1 2">
    <name type="scientific">Candidatus Xenolissoclinum pacificiensis L6</name>
    <dbReference type="NCBI Taxonomy" id="1401685"/>
    <lineage>
        <taxon>Bacteria</taxon>
        <taxon>Pseudomonadati</taxon>
        <taxon>Pseudomonadota</taxon>
        <taxon>Alphaproteobacteria</taxon>
        <taxon>Rickettsiales</taxon>
        <taxon>Anaplasmataceae</taxon>
        <taxon>Candidatus Xenolissoclinum</taxon>
    </lineage>
</organism>
<evidence type="ECO:0000313" key="2">
    <source>
        <dbReference type="Proteomes" id="UP000018951"/>
    </source>
</evidence>
<proteinExistence type="predicted"/>
<comment type="caution">
    <text evidence="1">The sequence shown here is derived from an EMBL/GenBank/DDBJ whole genome shotgun (WGS) entry which is preliminary data.</text>
</comment>
<name>W2V0W9_9RICK</name>
<dbReference type="Proteomes" id="UP000018951">
    <property type="component" value="Unassembled WGS sequence"/>
</dbReference>
<gene>
    <name evidence="1" type="ORF">P857_589</name>
</gene>
<dbReference type="AlphaFoldDB" id="W2V0W9"/>
<accession>W2V0W9</accession>
<dbReference type="EMBL" id="AXCJ01000008">
    <property type="protein sequence ID" value="ETO91103.1"/>
    <property type="molecule type" value="Genomic_DNA"/>
</dbReference>
<evidence type="ECO:0000313" key="1">
    <source>
        <dbReference type="EMBL" id="ETO91103.1"/>
    </source>
</evidence>
<keyword evidence="2" id="KW-1185">Reference proteome</keyword>
<reference evidence="1 2" key="1">
    <citation type="journal article" date="2013" name="PLoS ONE">
        <title>Bacterial endosymbiosis in a chordate host: long-term co-evolution and conservation of secondary metabolism.</title>
        <authorList>
            <person name="Kwan J.C."/>
            <person name="Schmidt E.W."/>
        </authorList>
    </citation>
    <scope>NUCLEOTIDE SEQUENCE [LARGE SCALE GENOMIC DNA]</scope>
    <source>
        <strain evidence="2">L6</strain>
    </source>
</reference>
<sequence>MNRMIRYKKICKNPGMFYRLFGIKSNKFNRMATKVQPI</sequence>